<dbReference type="RefSeq" id="XP_020903162.1">
    <property type="nucleotide sequence ID" value="XM_021047503.2"/>
</dbReference>
<dbReference type="Proteomes" id="UP000887567">
    <property type="component" value="Unplaced"/>
</dbReference>
<dbReference type="GO" id="GO:0030246">
    <property type="term" value="F:carbohydrate binding"/>
    <property type="evidence" value="ECO:0007669"/>
    <property type="project" value="InterPro"/>
</dbReference>
<dbReference type="AlphaFoldDB" id="A0A913XEF9"/>
<dbReference type="PROSITE" id="PS50228">
    <property type="entry name" value="SUEL_LECTIN"/>
    <property type="match status" value="1"/>
</dbReference>
<sequence>MRKTSKSVPYYIVILIIVGILTTRKCVANGMKSMMACENGMMYIKCPHNTLQIQIAQASYGRELSKKFVCQSNDPNVVIKDCGVSNVKSRVQKKCDGKYECNFKVDNQNLGYFCTNVYKYLIVLFDCSKWNYNLSFFLSLC</sequence>
<dbReference type="KEGG" id="epa:110241622"/>
<dbReference type="InterPro" id="IPR043159">
    <property type="entry name" value="Lectin_gal-bd_sf"/>
</dbReference>
<dbReference type="EnsemblMetazoa" id="XM_021047503.2">
    <property type="protein sequence ID" value="XP_020903162.1"/>
    <property type="gene ID" value="LOC110241622"/>
</dbReference>
<dbReference type="CDD" id="cd22823">
    <property type="entry name" value="Gal_Rha_Lectin"/>
    <property type="match status" value="1"/>
</dbReference>
<dbReference type="PANTHER" id="PTHR46780">
    <property type="entry name" value="PROTEIN EVA-1"/>
    <property type="match status" value="1"/>
</dbReference>
<organism evidence="2 3">
    <name type="scientific">Exaiptasia diaphana</name>
    <name type="common">Tropical sea anemone</name>
    <name type="synonym">Aiptasia pulchella</name>
    <dbReference type="NCBI Taxonomy" id="2652724"/>
    <lineage>
        <taxon>Eukaryota</taxon>
        <taxon>Metazoa</taxon>
        <taxon>Cnidaria</taxon>
        <taxon>Anthozoa</taxon>
        <taxon>Hexacorallia</taxon>
        <taxon>Actiniaria</taxon>
        <taxon>Aiptasiidae</taxon>
        <taxon>Exaiptasia</taxon>
    </lineage>
</organism>
<evidence type="ECO:0000259" key="1">
    <source>
        <dbReference type="PROSITE" id="PS50228"/>
    </source>
</evidence>
<name>A0A913XEF9_EXADI</name>
<evidence type="ECO:0000313" key="3">
    <source>
        <dbReference type="Proteomes" id="UP000887567"/>
    </source>
</evidence>
<keyword evidence="3" id="KW-1185">Reference proteome</keyword>
<dbReference type="Gene3D" id="2.60.120.740">
    <property type="match status" value="1"/>
</dbReference>
<protein>
    <recommendedName>
        <fullName evidence="1">SUEL-type lectin domain-containing protein</fullName>
    </recommendedName>
</protein>
<dbReference type="OMA" id="MACENGM"/>
<dbReference type="InterPro" id="IPR000922">
    <property type="entry name" value="Lectin_gal-bd_dom"/>
</dbReference>
<evidence type="ECO:0000313" key="2">
    <source>
        <dbReference type="EnsemblMetazoa" id="XP_020903162.1"/>
    </source>
</evidence>
<proteinExistence type="predicted"/>
<reference evidence="2" key="1">
    <citation type="submission" date="2022-11" db="UniProtKB">
        <authorList>
            <consortium name="EnsemblMetazoa"/>
        </authorList>
    </citation>
    <scope>IDENTIFICATION</scope>
</reference>
<dbReference type="Pfam" id="PF02140">
    <property type="entry name" value="SUEL_Lectin"/>
    <property type="match status" value="1"/>
</dbReference>
<accession>A0A913XEF9</accession>
<feature type="domain" description="SUEL-type lectin" evidence="1">
    <location>
        <begin position="36"/>
        <end position="128"/>
    </location>
</feature>
<dbReference type="GeneID" id="110241622"/>
<dbReference type="OrthoDB" id="1100386at2759"/>